<dbReference type="Gene3D" id="2.60.120.650">
    <property type="entry name" value="Cupin"/>
    <property type="match status" value="1"/>
</dbReference>
<name>A0ABR4AA03_9LECA</name>
<evidence type="ECO:0000313" key="3">
    <source>
        <dbReference type="Proteomes" id="UP001590950"/>
    </source>
</evidence>
<sequence length="261" mass="29427">MNDNWDESPLYLFDRSFVEKMDLSVGRNGHYWPPESFGEDLFAVLGDRRPDSRWLIVGPERSGSTFHKDPNATSAWNAVVKGSKYWIMFPTSPSQPPPPGVFVSEDQSEVTSPLSIAEWLLGFHAEARKTPGCCEGICNEGEVLHVPSGWWHLVVNLKPSIAITQNFVPKAHLTNVLDFLKNKSDQVSGFKKDVRNPYELFVQKMQEQHPNLLEKALAELNKAQAGRKRKWNELVNGVLEDDNHTEAFSFGFCDGADEDVP</sequence>
<evidence type="ECO:0000259" key="1">
    <source>
        <dbReference type="PROSITE" id="PS51184"/>
    </source>
</evidence>
<dbReference type="PANTHER" id="PTHR12480:SF21">
    <property type="entry name" value="JMJC DOMAIN-CONTAINING PROTEIN 8"/>
    <property type="match status" value="1"/>
</dbReference>
<dbReference type="InterPro" id="IPR050910">
    <property type="entry name" value="JMJD6_ArgDemeth/LysHydrox"/>
</dbReference>
<protein>
    <recommendedName>
        <fullName evidence="1">JmjC domain-containing protein</fullName>
    </recommendedName>
</protein>
<dbReference type="PANTHER" id="PTHR12480">
    <property type="entry name" value="ARGININE DEMETHYLASE AND LYSYL-HYDROXYLASE JMJD"/>
    <property type="match status" value="1"/>
</dbReference>
<dbReference type="EMBL" id="JBEFKJ010000017">
    <property type="protein sequence ID" value="KAL2041282.1"/>
    <property type="molecule type" value="Genomic_DNA"/>
</dbReference>
<evidence type="ECO:0000313" key="2">
    <source>
        <dbReference type="EMBL" id="KAL2041282.1"/>
    </source>
</evidence>
<reference evidence="2 3" key="1">
    <citation type="submission" date="2024-09" db="EMBL/GenBank/DDBJ databases">
        <title>Rethinking Asexuality: The Enigmatic Case of Functional Sexual Genes in Lepraria (Stereocaulaceae).</title>
        <authorList>
            <person name="Doellman M."/>
            <person name="Sun Y."/>
            <person name="Barcenas-Pena A."/>
            <person name="Lumbsch H.T."/>
            <person name="Grewe F."/>
        </authorList>
    </citation>
    <scope>NUCLEOTIDE SEQUENCE [LARGE SCALE GENOMIC DNA]</scope>
    <source>
        <strain evidence="2 3">Mercado 3170</strain>
    </source>
</reference>
<dbReference type="PROSITE" id="PS51184">
    <property type="entry name" value="JMJC"/>
    <property type="match status" value="1"/>
</dbReference>
<comment type="caution">
    <text evidence="2">The sequence shown here is derived from an EMBL/GenBank/DDBJ whole genome shotgun (WGS) entry which is preliminary data.</text>
</comment>
<dbReference type="SMART" id="SM00558">
    <property type="entry name" value="JmjC"/>
    <property type="match status" value="1"/>
</dbReference>
<keyword evidence="3" id="KW-1185">Reference proteome</keyword>
<dbReference type="InterPro" id="IPR003347">
    <property type="entry name" value="JmjC_dom"/>
</dbReference>
<proteinExistence type="predicted"/>
<feature type="domain" description="JmjC" evidence="1">
    <location>
        <begin position="22"/>
        <end position="184"/>
    </location>
</feature>
<dbReference type="InterPro" id="IPR041667">
    <property type="entry name" value="Cupin_8"/>
</dbReference>
<gene>
    <name evidence="2" type="ORF">N7G274_005664</name>
</gene>
<organism evidence="2 3">
    <name type="scientific">Stereocaulon virgatum</name>
    <dbReference type="NCBI Taxonomy" id="373712"/>
    <lineage>
        <taxon>Eukaryota</taxon>
        <taxon>Fungi</taxon>
        <taxon>Dikarya</taxon>
        <taxon>Ascomycota</taxon>
        <taxon>Pezizomycotina</taxon>
        <taxon>Lecanoromycetes</taxon>
        <taxon>OSLEUM clade</taxon>
        <taxon>Lecanoromycetidae</taxon>
        <taxon>Lecanorales</taxon>
        <taxon>Lecanorineae</taxon>
        <taxon>Stereocaulaceae</taxon>
        <taxon>Stereocaulon</taxon>
    </lineage>
</organism>
<dbReference type="Pfam" id="PF13621">
    <property type="entry name" value="Cupin_8"/>
    <property type="match status" value="1"/>
</dbReference>
<dbReference type="Proteomes" id="UP001590950">
    <property type="component" value="Unassembled WGS sequence"/>
</dbReference>
<dbReference type="SUPFAM" id="SSF51197">
    <property type="entry name" value="Clavaminate synthase-like"/>
    <property type="match status" value="1"/>
</dbReference>
<accession>A0ABR4AA03</accession>